<organism evidence="1 2">
    <name type="scientific">Ralstonia phage RSF1</name>
    <dbReference type="NCBI Taxonomy" id="1689679"/>
    <lineage>
        <taxon>Viruses</taxon>
        <taxon>Duplodnaviria</taxon>
        <taxon>Heunggongvirae</taxon>
        <taxon>Uroviricota</taxon>
        <taxon>Caudoviricetes</taxon>
        <taxon>Chimalliviridae</taxon>
        <taxon>Chiangmaivirus</taxon>
        <taxon>Chiangmaivirus RSF1</taxon>
    </lineage>
</organism>
<evidence type="ECO:0000313" key="1">
    <source>
        <dbReference type="EMBL" id="BAS04907.1"/>
    </source>
</evidence>
<dbReference type="EMBL" id="AP014927">
    <property type="protein sequence ID" value="BAS04907.1"/>
    <property type="molecule type" value="Genomic_DNA"/>
</dbReference>
<reference evidence="1 2" key="1">
    <citation type="submission" date="2015-07" db="EMBL/GenBank/DDBJ databases">
        <title>Two Asian jumbo phage RSL2 and RSF1 infecting the phytopathogen Ralstonia solanacearum share common features related to the phi-KZ-like phages.</title>
        <authorList>
            <person name="Kawasaki T."/>
            <person name="Fujie M."/>
            <person name="Chatchawankanphanich O."/>
            <person name="Ogata H."/>
            <person name="Yamada T."/>
        </authorList>
    </citation>
    <scope>NUCLEOTIDE SEQUENCE [LARGE SCALE GENOMIC DNA]</scope>
    <source>
        <strain evidence="1 2">RSF1</strain>
    </source>
</reference>
<dbReference type="RefSeq" id="YP_009207919.1">
    <property type="nucleotide sequence ID" value="NC_028899.1"/>
</dbReference>
<dbReference type="Proteomes" id="UP000202583">
    <property type="component" value="Segment"/>
</dbReference>
<dbReference type="OrthoDB" id="31307at10239"/>
<protein>
    <submittedName>
        <fullName evidence="1">Uncharacterized protein</fullName>
    </submittedName>
</protein>
<dbReference type="KEGG" id="vg:26634576"/>
<keyword evidence="2" id="KW-1185">Reference proteome</keyword>
<dbReference type="GeneID" id="26634576"/>
<accession>A0A0K2QQP7</accession>
<name>A0A0K2QQP7_9CAUD</name>
<evidence type="ECO:0000313" key="2">
    <source>
        <dbReference type="Proteomes" id="UP000202583"/>
    </source>
</evidence>
<sequence length="217" mass="25410">MIGKMKAIWGKLVNYPNDSKLAAIFAKRVIEEQTRKAERDLKNIPHPEAFLGEGYGDPITWNHKDDLFVDFQILREIVADDVGFFIRYLNHELTVEERDVYPYFYTQCFAEVTEVVKASMQTPLLEITEDQSCFIALFQNTMGLLLFSKDDVNDVKRRAFGFEDVPEKTFYQMTFMRFDQKAIDRIDFAGTVITHYELAKTQRDPLRVNFALYNETE</sequence>
<proteinExistence type="predicted"/>